<evidence type="ECO:0000313" key="2">
    <source>
        <dbReference type="Proteomes" id="UP000009168"/>
    </source>
</evidence>
<keyword evidence="2" id="KW-1185">Reference proteome</keyword>
<dbReference type="OrthoDB" id="40334at2759"/>
<dbReference type="GeneID" id="24440371"/>
<sequence>MDNKKLMKVPTKVDSELGNFLVYNENAQGIKFKTLFEDKRTIIVFIRHFFCYVCQDFVRALAQDINFGDLKQKNINLYVVGCGEISGIKNFSLETKFPSQLIYVDTQRFTYNKLGMMRAETISQVRSGKKSEDTKTSTFCGLCKTACSIITKKRQGDIYQLGGTYIFETDGKIIYTFVDDSSNGHCSSKEILDLIQKYSQNIEN</sequence>
<name>W7XH73_TETTS</name>
<dbReference type="Proteomes" id="UP000009168">
    <property type="component" value="Unassembled WGS sequence"/>
</dbReference>
<dbReference type="Pfam" id="PF13911">
    <property type="entry name" value="AhpC-TSA_2"/>
    <property type="match status" value="1"/>
</dbReference>
<dbReference type="PANTHER" id="PTHR28630:SF3">
    <property type="entry name" value="PEROXIREDOXIN-LIKE 2C"/>
    <property type="match status" value="1"/>
</dbReference>
<dbReference type="SUPFAM" id="SSF52833">
    <property type="entry name" value="Thioredoxin-like"/>
    <property type="match status" value="1"/>
</dbReference>
<gene>
    <name evidence="1" type="ORF">TTHERM_000717998</name>
</gene>
<evidence type="ECO:0000313" key="1">
    <source>
        <dbReference type="EMBL" id="EWS73681.1"/>
    </source>
</evidence>
<protein>
    <submittedName>
        <fullName evidence="1">DHHC zinc finger protein</fullName>
    </submittedName>
</protein>
<dbReference type="KEGG" id="tet:TTHERM_000717998"/>
<dbReference type="RefSeq" id="XP_012653811.1">
    <property type="nucleotide sequence ID" value="XM_012798357.1"/>
</dbReference>
<proteinExistence type="predicted"/>
<dbReference type="Gene3D" id="3.40.30.10">
    <property type="entry name" value="Glutaredoxin"/>
    <property type="match status" value="1"/>
</dbReference>
<dbReference type="InParanoid" id="W7XH73"/>
<dbReference type="InterPro" id="IPR036249">
    <property type="entry name" value="Thioredoxin-like_sf"/>
</dbReference>
<dbReference type="InterPro" id="IPR032801">
    <property type="entry name" value="PXL2A/B/C"/>
</dbReference>
<dbReference type="AlphaFoldDB" id="W7XH73"/>
<dbReference type="EMBL" id="GG662649">
    <property type="protein sequence ID" value="EWS73681.1"/>
    <property type="molecule type" value="Genomic_DNA"/>
</dbReference>
<reference evidence="2" key="1">
    <citation type="journal article" date="2006" name="PLoS Biol.">
        <title>Macronuclear genome sequence of the ciliate Tetrahymena thermophila, a model eukaryote.</title>
        <authorList>
            <person name="Eisen J.A."/>
            <person name="Coyne R.S."/>
            <person name="Wu M."/>
            <person name="Wu D."/>
            <person name="Thiagarajan M."/>
            <person name="Wortman J.R."/>
            <person name="Badger J.H."/>
            <person name="Ren Q."/>
            <person name="Amedeo P."/>
            <person name="Jones K.M."/>
            <person name="Tallon L.J."/>
            <person name="Delcher A.L."/>
            <person name="Salzberg S.L."/>
            <person name="Silva J.C."/>
            <person name="Haas B.J."/>
            <person name="Majoros W.H."/>
            <person name="Farzad M."/>
            <person name="Carlton J.M."/>
            <person name="Smith R.K. Jr."/>
            <person name="Garg J."/>
            <person name="Pearlman R.E."/>
            <person name="Karrer K.M."/>
            <person name="Sun L."/>
            <person name="Manning G."/>
            <person name="Elde N.C."/>
            <person name="Turkewitz A.P."/>
            <person name="Asai D.J."/>
            <person name="Wilkes D.E."/>
            <person name="Wang Y."/>
            <person name="Cai H."/>
            <person name="Collins K."/>
            <person name="Stewart B.A."/>
            <person name="Lee S.R."/>
            <person name="Wilamowska K."/>
            <person name="Weinberg Z."/>
            <person name="Ruzzo W.L."/>
            <person name="Wloga D."/>
            <person name="Gaertig J."/>
            <person name="Frankel J."/>
            <person name="Tsao C.-C."/>
            <person name="Gorovsky M.A."/>
            <person name="Keeling P.J."/>
            <person name="Waller R.F."/>
            <person name="Patron N.J."/>
            <person name="Cherry J.M."/>
            <person name="Stover N.A."/>
            <person name="Krieger C.J."/>
            <person name="del Toro C."/>
            <person name="Ryder H.F."/>
            <person name="Williamson S.C."/>
            <person name="Barbeau R.A."/>
            <person name="Hamilton E.P."/>
            <person name="Orias E."/>
        </authorList>
    </citation>
    <scope>NUCLEOTIDE SEQUENCE [LARGE SCALE GENOMIC DNA]</scope>
    <source>
        <strain evidence="2">SB210</strain>
    </source>
</reference>
<accession>W7XH73</accession>
<dbReference type="CDD" id="cd02970">
    <property type="entry name" value="PRX_like2"/>
    <property type="match status" value="1"/>
</dbReference>
<organism evidence="1 2">
    <name type="scientific">Tetrahymena thermophila (strain SB210)</name>
    <dbReference type="NCBI Taxonomy" id="312017"/>
    <lineage>
        <taxon>Eukaryota</taxon>
        <taxon>Sar</taxon>
        <taxon>Alveolata</taxon>
        <taxon>Ciliophora</taxon>
        <taxon>Intramacronucleata</taxon>
        <taxon>Oligohymenophorea</taxon>
        <taxon>Hymenostomatida</taxon>
        <taxon>Tetrahymenina</taxon>
        <taxon>Tetrahymenidae</taxon>
        <taxon>Tetrahymena</taxon>
    </lineage>
</organism>
<dbReference type="PANTHER" id="PTHR28630">
    <property type="match status" value="1"/>
</dbReference>